<protein>
    <submittedName>
        <fullName evidence="1">Uncharacterized protein</fullName>
    </submittedName>
</protein>
<proteinExistence type="predicted"/>
<dbReference type="EMBL" id="BARV01019516">
    <property type="protein sequence ID" value="GAI31431.1"/>
    <property type="molecule type" value="Genomic_DNA"/>
</dbReference>
<name>X1NMH9_9ZZZZ</name>
<feature type="non-terminal residue" evidence="1">
    <location>
        <position position="176"/>
    </location>
</feature>
<accession>X1NMH9</accession>
<comment type="caution">
    <text evidence="1">The sequence shown here is derived from an EMBL/GenBank/DDBJ whole genome shotgun (WGS) entry which is preliminary data.</text>
</comment>
<gene>
    <name evidence="1" type="ORF">S06H3_32790</name>
</gene>
<reference evidence="1" key="1">
    <citation type="journal article" date="2014" name="Front. Microbiol.">
        <title>High frequency of phylogenetically diverse reductive dehalogenase-homologous genes in deep subseafloor sedimentary metagenomes.</title>
        <authorList>
            <person name="Kawai M."/>
            <person name="Futagami T."/>
            <person name="Toyoda A."/>
            <person name="Takaki Y."/>
            <person name="Nishi S."/>
            <person name="Hori S."/>
            <person name="Arai W."/>
            <person name="Tsubouchi T."/>
            <person name="Morono Y."/>
            <person name="Uchiyama I."/>
            <person name="Ito T."/>
            <person name="Fujiyama A."/>
            <person name="Inagaki F."/>
            <person name="Takami H."/>
        </authorList>
    </citation>
    <scope>NUCLEOTIDE SEQUENCE</scope>
    <source>
        <strain evidence="1">Expedition CK06-06</strain>
    </source>
</reference>
<sequence length="176" mass="20943">MTDRWYPQSIAQEQVDGGFNITLTTDTGCHLWLYWTDKEPWVHRRSTVERGLTVPWHSYWCFVDWHLIEQNEAGDTTTHTFNWLGWVTCQTKWFTFHGNIAGEESPSTGPILHKHYIYEYIPTEYEVTIEAHDESIYYEIIGPNWATIHDADTTGGAERVYRLYLKVYHWRGNYYL</sequence>
<organism evidence="1">
    <name type="scientific">marine sediment metagenome</name>
    <dbReference type="NCBI Taxonomy" id="412755"/>
    <lineage>
        <taxon>unclassified sequences</taxon>
        <taxon>metagenomes</taxon>
        <taxon>ecological metagenomes</taxon>
    </lineage>
</organism>
<evidence type="ECO:0000313" key="1">
    <source>
        <dbReference type="EMBL" id="GAI31431.1"/>
    </source>
</evidence>
<dbReference type="AlphaFoldDB" id="X1NMH9"/>